<keyword evidence="2" id="KW-1133">Transmembrane helix</keyword>
<dbReference type="AlphaFoldDB" id="A0A9W6CPS4"/>
<accession>A0A9W6CPS4</accession>
<gene>
    <name evidence="4" type="ORF">GGQ86_003992</name>
    <name evidence="3" type="ORF">XFLAVUS301_36200</name>
</gene>
<evidence type="ECO:0000313" key="5">
    <source>
        <dbReference type="Proteomes" id="UP001144397"/>
    </source>
</evidence>
<evidence type="ECO:0000313" key="4">
    <source>
        <dbReference type="EMBL" id="MDR6335497.1"/>
    </source>
</evidence>
<feature type="region of interest" description="Disordered" evidence="1">
    <location>
        <begin position="1"/>
        <end position="86"/>
    </location>
</feature>
<comment type="caution">
    <text evidence="3">The sequence shown here is derived from an EMBL/GenBank/DDBJ whole genome shotgun (WGS) entry which is preliminary data.</text>
</comment>
<feature type="transmembrane region" description="Helical" evidence="2">
    <location>
        <begin position="87"/>
        <end position="108"/>
    </location>
</feature>
<dbReference type="EMBL" id="BSDO01000006">
    <property type="protein sequence ID" value="GLI23946.1"/>
    <property type="molecule type" value="Genomic_DNA"/>
</dbReference>
<keyword evidence="6" id="KW-1185">Reference proteome</keyword>
<dbReference type="EMBL" id="JAVDPY010000007">
    <property type="protein sequence ID" value="MDR6335497.1"/>
    <property type="molecule type" value="Genomic_DNA"/>
</dbReference>
<keyword evidence="2" id="KW-0472">Membrane</keyword>
<name>A0A9W6CPS4_XANFL</name>
<sequence length="109" mass="11414">MAEDGSDAERTRHATDTGQNRDKARGPDFAAAPLGTDDEASGHTPQQDWRPPQQGDRIADGDPSIGALYEPQSEEDNRAHANAPPNWGTWALVAAGLLVLGLAAASLAS</sequence>
<keyword evidence="2" id="KW-0812">Transmembrane</keyword>
<reference evidence="3" key="1">
    <citation type="submission" date="2022-12" db="EMBL/GenBank/DDBJ databases">
        <title>Reference genome sequencing for broad-spectrum identification of bacterial and archaeal isolates by mass spectrometry.</title>
        <authorList>
            <person name="Sekiguchi Y."/>
            <person name="Tourlousse D.M."/>
        </authorList>
    </citation>
    <scope>NUCLEOTIDE SEQUENCE</scope>
    <source>
        <strain evidence="3">301</strain>
    </source>
</reference>
<protein>
    <submittedName>
        <fullName evidence="3">Uncharacterized protein</fullName>
    </submittedName>
</protein>
<dbReference type="RefSeq" id="WP_281808782.1">
    <property type="nucleotide sequence ID" value="NZ_BSDO01000006.1"/>
</dbReference>
<proteinExistence type="predicted"/>
<evidence type="ECO:0000313" key="3">
    <source>
        <dbReference type="EMBL" id="GLI23946.1"/>
    </source>
</evidence>
<dbReference type="GeneID" id="95764402"/>
<evidence type="ECO:0000313" key="6">
    <source>
        <dbReference type="Proteomes" id="UP001245370"/>
    </source>
</evidence>
<dbReference type="Proteomes" id="UP001144397">
    <property type="component" value="Unassembled WGS sequence"/>
</dbReference>
<dbReference type="Proteomes" id="UP001245370">
    <property type="component" value="Unassembled WGS sequence"/>
</dbReference>
<reference evidence="4 6" key="2">
    <citation type="submission" date="2023-07" db="EMBL/GenBank/DDBJ databases">
        <title>Genomic Encyclopedia of Type Strains, Phase IV (KMG-IV): sequencing the most valuable type-strain genomes for metagenomic binning, comparative biology and taxonomic classification.</title>
        <authorList>
            <person name="Goeker M."/>
        </authorList>
    </citation>
    <scope>NUCLEOTIDE SEQUENCE [LARGE SCALE GENOMIC DNA]</scope>
    <source>
        <strain evidence="4 6">DSM 338</strain>
    </source>
</reference>
<evidence type="ECO:0000256" key="1">
    <source>
        <dbReference type="SAM" id="MobiDB-lite"/>
    </source>
</evidence>
<feature type="compositionally biased region" description="Basic and acidic residues" evidence="1">
    <location>
        <begin position="7"/>
        <end position="26"/>
    </location>
</feature>
<organism evidence="3 5">
    <name type="scientific">Xanthobacter flavus</name>
    <dbReference type="NCBI Taxonomy" id="281"/>
    <lineage>
        <taxon>Bacteria</taxon>
        <taxon>Pseudomonadati</taxon>
        <taxon>Pseudomonadota</taxon>
        <taxon>Alphaproteobacteria</taxon>
        <taxon>Hyphomicrobiales</taxon>
        <taxon>Xanthobacteraceae</taxon>
        <taxon>Xanthobacter</taxon>
    </lineage>
</organism>
<evidence type="ECO:0000256" key="2">
    <source>
        <dbReference type="SAM" id="Phobius"/>
    </source>
</evidence>